<name>A0ABT0Q5Y1_9RHOB</name>
<evidence type="ECO:0000313" key="2">
    <source>
        <dbReference type="EMBL" id="MCL6285281.1"/>
    </source>
</evidence>
<gene>
    <name evidence="2" type="ORF">M3P21_17265</name>
</gene>
<evidence type="ECO:0000259" key="1">
    <source>
        <dbReference type="Pfam" id="PF13579"/>
    </source>
</evidence>
<evidence type="ECO:0000313" key="3">
    <source>
        <dbReference type="Proteomes" id="UP001203880"/>
    </source>
</evidence>
<keyword evidence="3" id="KW-1185">Reference proteome</keyword>
<reference evidence="2" key="1">
    <citation type="submission" date="2022-05" db="EMBL/GenBank/DDBJ databases">
        <authorList>
            <person name="Park J.-S."/>
        </authorList>
    </citation>
    <scope>NUCLEOTIDE SEQUENCE</scope>
    <source>
        <strain evidence="2">2012CJ41-6</strain>
    </source>
</reference>
<keyword evidence="2" id="KW-0808">Transferase</keyword>
<proteinExistence type="predicted"/>
<feature type="domain" description="Glycosyltransferase subfamily 4-like N-terminal" evidence="1">
    <location>
        <begin position="27"/>
        <end position="164"/>
    </location>
</feature>
<dbReference type="Gene3D" id="3.40.50.2000">
    <property type="entry name" value="Glycogen Phosphorylase B"/>
    <property type="match status" value="2"/>
</dbReference>
<dbReference type="RefSeq" id="WP_249711908.1">
    <property type="nucleotide sequence ID" value="NZ_JAMFMB010000025.1"/>
</dbReference>
<dbReference type="Pfam" id="PF13579">
    <property type="entry name" value="Glyco_trans_4_4"/>
    <property type="match status" value="1"/>
</dbReference>
<dbReference type="InterPro" id="IPR028098">
    <property type="entry name" value="Glyco_trans_4-like_N"/>
</dbReference>
<dbReference type="SUPFAM" id="SSF53756">
    <property type="entry name" value="UDP-Glycosyltransferase/glycogen phosphorylase"/>
    <property type="match status" value="1"/>
</dbReference>
<accession>A0ABT0Q5Y1</accession>
<sequence>MTEGDKPRRLLVFGFDAGEAAQIRRIRSYMECGFQVLAFTMRRDNMNAEFQPFWPNIHLYDTQNQNMSGRIRAILGSLLKVARNRNRMRGTDVIVARNLDMLVIAAAARAMIRPRPPLIYECLDIHGLMTDQTLKGRIFRAVERFLLKRCAALIVSSPAFLRNYFEPVQGWTGPSALIENKLWSGPEGPDRPDPVDVPPPDAQRPLVLGWVGTLRCARSLALLTEAANRLGPRLRVEMHGVVHRHALPDFDAIIAAHPNVSYAGPYDYPNGLAPIYTACDIVWSQDLWQWGTNSTWLLPNRIYEAGYFGCPSIAVAGTETGRRVADGLGWTIEEPSVEALVALLERLSPVTVAEQRQALLRMPDTLFCQSPEDIRDTILLPFGADRPQTRHKVAGPTF</sequence>
<dbReference type="EMBL" id="JAMFMB010000025">
    <property type="protein sequence ID" value="MCL6285281.1"/>
    <property type="molecule type" value="Genomic_DNA"/>
</dbReference>
<comment type="caution">
    <text evidence="2">The sequence shown here is derived from an EMBL/GenBank/DDBJ whole genome shotgun (WGS) entry which is preliminary data.</text>
</comment>
<dbReference type="GO" id="GO:0016740">
    <property type="term" value="F:transferase activity"/>
    <property type="evidence" value="ECO:0007669"/>
    <property type="project" value="UniProtKB-KW"/>
</dbReference>
<dbReference type="Proteomes" id="UP001203880">
    <property type="component" value="Unassembled WGS sequence"/>
</dbReference>
<protein>
    <submittedName>
        <fullName evidence="2">Glycosyl transferase</fullName>
    </submittedName>
</protein>
<organism evidence="2 3">
    <name type="scientific">Ruegeria spongiae</name>
    <dbReference type="NCBI Taxonomy" id="2942209"/>
    <lineage>
        <taxon>Bacteria</taxon>
        <taxon>Pseudomonadati</taxon>
        <taxon>Pseudomonadota</taxon>
        <taxon>Alphaproteobacteria</taxon>
        <taxon>Rhodobacterales</taxon>
        <taxon>Roseobacteraceae</taxon>
        <taxon>Ruegeria</taxon>
    </lineage>
</organism>